<reference evidence="2 3" key="1">
    <citation type="journal article" date="2024" name="Nat. Commun.">
        <title>Phylogenomics reveals the evolutionary origins of lichenization in chlorophyte algae.</title>
        <authorList>
            <person name="Puginier C."/>
            <person name="Libourel C."/>
            <person name="Otte J."/>
            <person name="Skaloud P."/>
            <person name="Haon M."/>
            <person name="Grisel S."/>
            <person name="Petersen M."/>
            <person name="Berrin J.G."/>
            <person name="Delaux P.M."/>
            <person name="Dal Grande F."/>
            <person name="Keller J."/>
        </authorList>
    </citation>
    <scope>NUCLEOTIDE SEQUENCE [LARGE SCALE GENOMIC DNA]</scope>
    <source>
        <strain evidence="2 3">SAG 216-7</strain>
    </source>
</reference>
<protein>
    <recommendedName>
        <fullName evidence="4">TPR-like protein</fullName>
    </recommendedName>
</protein>
<feature type="region of interest" description="Disordered" evidence="1">
    <location>
        <begin position="1"/>
        <end position="43"/>
    </location>
</feature>
<dbReference type="SUPFAM" id="SSF48452">
    <property type="entry name" value="TPR-like"/>
    <property type="match status" value="1"/>
</dbReference>
<sequence>MATPSMVQSCTNDFLRSSGNGDSTAQPEPTKSDRPGSSSEAIQRGIEELNAGQAKKAIELFQAALELPGNGFMRFAGTVREYRCPSEGEEQAALYNMACAYAALSQRDSALACLEGAFEAGMSDFAAVRSDSDLATVRGAELDKLLSKYDNLLAKVFKKKKDDANKPWLGW</sequence>
<dbReference type="InterPro" id="IPR011990">
    <property type="entry name" value="TPR-like_helical_dom_sf"/>
</dbReference>
<gene>
    <name evidence="2" type="ORF">WJX75_002199</name>
</gene>
<comment type="caution">
    <text evidence="2">The sequence shown here is derived from an EMBL/GenBank/DDBJ whole genome shotgun (WGS) entry which is preliminary data.</text>
</comment>
<name>A0ABR2YJ39_9CHLO</name>
<dbReference type="Gene3D" id="1.25.40.10">
    <property type="entry name" value="Tetratricopeptide repeat domain"/>
    <property type="match status" value="1"/>
</dbReference>
<evidence type="ECO:0008006" key="4">
    <source>
        <dbReference type="Google" id="ProtNLM"/>
    </source>
</evidence>
<organism evidence="2 3">
    <name type="scientific">Coccomyxa subellipsoidea</name>
    <dbReference type="NCBI Taxonomy" id="248742"/>
    <lineage>
        <taxon>Eukaryota</taxon>
        <taxon>Viridiplantae</taxon>
        <taxon>Chlorophyta</taxon>
        <taxon>core chlorophytes</taxon>
        <taxon>Trebouxiophyceae</taxon>
        <taxon>Trebouxiophyceae incertae sedis</taxon>
        <taxon>Coccomyxaceae</taxon>
        <taxon>Coccomyxa</taxon>
    </lineage>
</organism>
<feature type="compositionally biased region" description="Polar residues" evidence="1">
    <location>
        <begin position="1"/>
        <end position="41"/>
    </location>
</feature>
<evidence type="ECO:0000256" key="1">
    <source>
        <dbReference type="SAM" id="MobiDB-lite"/>
    </source>
</evidence>
<evidence type="ECO:0000313" key="2">
    <source>
        <dbReference type="EMBL" id="KAK9906461.1"/>
    </source>
</evidence>
<dbReference type="EMBL" id="JALJOT010000010">
    <property type="protein sequence ID" value="KAK9906461.1"/>
    <property type="molecule type" value="Genomic_DNA"/>
</dbReference>
<dbReference type="NCBIfam" id="NF047558">
    <property type="entry name" value="TPR_END_plus"/>
    <property type="match status" value="1"/>
</dbReference>
<evidence type="ECO:0000313" key="3">
    <source>
        <dbReference type="Proteomes" id="UP001491310"/>
    </source>
</evidence>
<proteinExistence type="predicted"/>
<keyword evidence="3" id="KW-1185">Reference proteome</keyword>
<dbReference type="Proteomes" id="UP001491310">
    <property type="component" value="Unassembled WGS sequence"/>
</dbReference>
<accession>A0ABR2YJ39</accession>